<feature type="region of interest" description="Disordered" evidence="1">
    <location>
        <begin position="22"/>
        <end position="43"/>
    </location>
</feature>
<keyword evidence="3" id="KW-1185">Reference proteome</keyword>
<organism evidence="2 3">
    <name type="scientific">Streptomyces rectiviolaceus</name>
    <dbReference type="NCBI Taxonomy" id="332591"/>
    <lineage>
        <taxon>Bacteria</taxon>
        <taxon>Bacillati</taxon>
        <taxon>Actinomycetota</taxon>
        <taxon>Actinomycetes</taxon>
        <taxon>Kitasatosporales</taxon>
        <taxon>Streptomycetaceae</taxon>
        <taxon>Streptomyces</taxon>
    </lineage>
</organism>
<evidence type="ECO:0000313" key="2">
    <source>
        <dbReference type="EMBL" id="GAA3099132.1"/>
    </source>
</evidence>
<dbReference type="EMBL" id="BAAAUG010000034">
    <property type="protein sequence ID" value="GAA3099132.1"/>
    <property type="molecule type" value="Genomic_DNA"/>
</dbReference>
<reference evidence="3" key="1">
    <citation type="journal article" date="2019" name="Int. J. Syst. Evol. Microbiol.">
        <title>The Global Catalogue of Microorganisms (GCM) 10K type strain sequencing project: providing services to taxonomists for standard genome sequencing and annotation.</title>
        <authorList>
            <consortium name="The Broad Institute Genomics Platform"/>
            <consortium name="The Broad Institute Genome Sequencing Center for Infectious Disease"/>
            <person name="Wu L."/>
            <person name="Ma J."/>
        </authorList>
    </citation>
    <scope>NUCLEOTIDE SEQUENCE [LARGE SCALE GENOMIC DNA]</scope>
    <source>
        <strain evidence="3">JCM 9092</strain>
    </source>
</reference>
<name>A0ABP6MG11_9ACTN</name>
<proteinExistence type="predicted"/>
<dbReference type="Proteomes" id="UP001501637">
    <property type="component" value="Unassembled WGS sequence"/>
</dbReference>
<dbReference type="SUPFAM" id="SSF63829">
    <property type="entry name" value="Calcium-dependent phosphotriesterase"/>
    <property type="match status" value="1"/>
</dbReference>
<protein>
    <submittedName>
        <fullName evidence="2">Uncharacterized protein</fullName>
    </submittedName>
</protein>
<evidence type="ECO:0000256" key="1">
    <source>
        <dbReference type="SAM" id="MobiDB-lite"/>
    </source>
</evidence>
<gene>
    <name evidence="2" type="ORF">GCM10010449_23050</name>
</gene>
<feature type="compositionally biased region" description="Low complexity" evidence="1">
    <location>
        <begin position="30"/>
        <end position="43"/>
    </location>
</feature>
<accession>A0ABP6MG11</accession>
<comment type="caution">
    <text evidence="2">The sequence shown here is derived from an EMBL/GenBank/DDBJ whole genome shotgun (WGS) entry which is preliminary data.</text>
</comment>
<evidence type="ECO:0000313" key="3">
    <source>
        <dbReference type="Proteomes" id="UP001501637"/>
    </source>
</evidence>
<sequence>MDLWVKGWRADRRVLHDLHMTTRKADAEHGTQPTTQPRTPPGTRETLLTPYARLPRRFHDRHIAHSTVDAFGQAHWLLTAREPGPGRGAMKPYDAVVVTLDTDGRDHATELNAVRARFPRIDALPDGGFVVADARSRRSEQHVQIFDPLGRESWAFRVGDAVEDLLADQAGRLWVGYFDEGVFGDDELSHPGLRCWSAEGEPLWAYEAAEGASEIYDCYALNVAEDAVWVCAYSDFALLEVRPGRAARQRANDLAGATALAVHEGRVTFLGGYGDERDRLVDAELRHEKVRPYATGRIVTPDGRPLGHRRTVSRGPRIYVQEEPYTAWTVLDISALGV</sequence>